<dbReference type="InterPro" id="IPR011009">
    <property type="entry name" value="Kinase-like_dom_sf"/>
</dbReference>
<comment type="caution">
    <text evidence="10">The sequence shown here is derived from an EMBL/GenBank/DDBJ whole genome shotgun (WGS) entry which is preliminary data.</text>
</comment>
<dbReference type="SUPFAM" id="SSF56112">
    <property type="entry name" value="Protein kinase-like (PK-like)"/>
    <property type="match status" value="1"/>
</dbReference>
<dbReference type="InterPro" id="IPR000719">
    <property type="entry name" value="Prot_kinase_dom"/>
</dbReference>
<accession>A0A2T9ZGS4</accession>
<evidence type="ECO:0000256" key="8">
    <source>
        <dbReference type="ARBA" id="ARBA00022840"/>
    </source>
</evidence>
<dbReference type="PROSITE" id="PS50011">
    <property type="entry name" value="PROTEIN_KINASE_DOM"/>
    <property type="match status" value="1"/>
</dbReference>
<organism evidence="10 11">
    <name type="scientific">Smittium megazygosporum</name>
    <dbReference type="NCBI Taxonomy" id="133381"/>
    <lineage>
        <taxon>Eukaryota</taxon>
        <taxon>Fungi</taxon>
        <taxon>Fungi incertae sedis</taxon>
        <taxon>Zoopagomycota</taxon>
        <taxon>Kickxellomycotina</taxon>
        <taxon>Harpellomycetes</taxon>
        <taxon>Harpellales</taxon>
        <taxon>Legeriomycetaceae</taxon>
        <taxon>Smittium</taxon>
    </lineage>
</organism>
<evidence type="ECO:0000259" key="9">
    <source>
        <dbReference type="PROSITE" id="PS50011"/>
    </source>
</evidence>
<protein>
    <recommendedName>
        <fullName evidence="2">[RNA-polymerase]-subunit kinase</fullName>
        <ecNumber evidence="2">2.7.11.23</ecNumber>
    </recommendedName>
</protein>
<evidence type="ECO:0000256" key="2">
    <source>
        <dbReference type="ARBA" id="ARBA00012409"/>
    </source>
</evidence>
<reference evidence="10 11" key="1">
    <citation type="journal article" date="2018" name="MBio">
        <title>Comparative Genomics Reveals the Core Gene Toolbox for the Fungus-Insect Symbiosis.</title>
        <authorList>
            <person name="Wang Y."/>
            <person name="Stata M."/>
            <person name="Wang W."/>
            <person name="Stajich J.E."/>
            <person name="White M.M."/>
            <person name="Moncalvo J.M."/>
        </authorList>
    </citation>
    <scope>NUCLEOTIDE SEQUENCE [LARGE SCALE GENOMIC DNA]</scope>
    <source>
        <strain evidence="10 11">SC-DP-2</strain>
    </source>
</reference>
<evidence type="ECO:0000256" key="7">
    <source>
        <dbReference type="ARBA" id="ARBA00022777"/>
    </source>
</evidence>
<feature type="domain" description="Protein kinase" evidence="9">
    <location>
        <begin position="1"/>
        <end position="218"/>
    </location>
</feature>
<evidence type="ECO:0000256" key="4">
    <source>
        <dbReference type="ARBA" id="ARBA00022553"/>
    </source>
</evidence>
<dbReference type="GO" id="GO:0008353">
    <property type="term" value="F:RNA polymerase II CTD heptapeptide repeat kinase activity"/>
    <property type="evidence" value="ECO:0007669"/>
    <property type="project" value="UniProtKB-EC"/>
</dbReference>
<dbReference type="EC" id="2.7.11.23" evidence="2"/>
<keyword evidence="5" id="KW-0808">Transferase</keyword>
<keyword evidence="6" id="KW-0547">Nucleotide-binding</keyword>
<dbReference type="InterPro" id="IPR008271">
    <property type="entry name" value="Ser/Thr_kinase_AS"/>
</dbReference>
<keyword evidence="11" id="KW-1185">Reference proteome</keyword>
<gene>
    <name evidence="10" type="ORF">BB560_001720</name>
</gene>
<keyword evidence="7" id="KW-0418">Kinase</keyword>
<dbReference type="AlphaFoldDB" id="A0A2T9ZGS4"/>
<dbReference type="Proteomes" id="UP000245609">
    <property type="component" value="Unassembled WGS sequence"/>
</dbReference>
<name>A0A2T9ZGS4_9FUNG</name>
<keyword evidence="8" id="KW-0067">ATP-binding</keyword>
<proteinExistence type="inferred from homology"/>
<keyword evidence="3" id="KW-0723">Serine/threonine-protein kinase</keyword>
<comment type="similarity">
    <text evidence="1">Belongs to the protein kinase superfamily. CMGC Ser/Thr protein kinase family. CDC2/CDKX subfamily.</text>
</comment>
<dbReference type="GO" id="GO:0004693">
    <property type="term" value="F:cyclin-dependent protein serine/threonine kinase activity"/>
    <property type="evidence" value="ECO:0007669"/>
    <property type="project" value="TreeGrafter"/>
</dbReference>
<keyword evidence="4" id="KW-0597">Phosphoprotein</keyword>
<evidence type="ECO:0000256" key="3">
    <source>
        <dbReference type="ARBA" id="ARBA00022527"/>
    </source>
</evidence>
<dbReference type="PROSITE" id="PS00108">
    <property type="entry name" value="PROTEIN_KINASE_ST"/>
    <property type="match status" value="1"/>
</dbReference>
<dbReference type="EMBL" id="MBFS01000190">
    <property type="protein sequence ID" value="PVV03785.1"/>
    <property type="molecule type" value="Genomic_DNA"/>
</dbReference>
<dbReference type="GO" id="GO:0005737">
    <property type="term" value="C:cytoplasm"/>
    <property type="evidence" value="ECO:0007669"/>
    <property type="project" value="TreeGrafter"/>
</dbReference>
<dbReference type="FunFam" id="1.10.510.10:FF:000097">
    <property type="entry name" value="Putative cyclin-dependent kinase 7"/>
    <property type="match status" value="1"/>
</dbReference>
<dbReference type="Gene3D" id="1.10.510.10">
    <property type="entry name" value="Transferase(Phosphotransferase) domain 1"/>
    <property type="match status" value="1"/>
</dbReference>
<evidence type="ECO:0000313" key="10">
    <source>
        <dbReference type="EMBL" id="PVV03785.1"/>
    </source>
</evidence>
<dbReference type="OrthoDB" id="1732493at2759"/>
<dbReference type="STRING" id="133381.A0A2T9ZGS4"/>
<dbReference type="PANTHER" id="PTHR24056">
    <property type="entry name" value="CELL DIVISION PROTEIN KINASE"/>
    <property type="match status" value="1"/>
</dbReference>
<evidence type="ECO:0000256" key="5">
    <source>
        <dbReference type="ARBA" id="ARBA00022679"/>
    </source>
</evidence>
<dbReference type="GO" id="GO:0032968">
    <property type="term" value="P:positive regulation of transcription elongation by RNA polymerase II"/>
    <property type="evidence" value="ECO:0007669"/>
    <property type="project" value="UniProtKB-ARBA"/>
</dbReference>
<evidence type="ECO:0000256" key="1">
    <source>
        <dbReference type="ARBA" id="ARBA00006485"/>
    </source>
</evidence>
<dbReference type="InterPro" id="IPR050108">
    <property type="entry name" value="CDK"/>
</dbReference>
<sequence length="270" mass="30539">MDVFTNKQNLNLVIEYLETDLELLIKDKNLVFISADIKSWMFMMLKGLDHCHQSWIIHRDMKPNNLLVAADGTLRIADFGLARDYGDASLPMTSQTVTRWYRAPELIFGAKYYSAAIDMWAVGCIFAELMLRTPYLPGDTDIDQLQIIVKALGTPTEEDWPGLTKLPNYIELKPYPKVVFSDLFTAADANALDLLSKLLTFDPSKRITSRQALLHPYFSSLPRPTLPENLPKISKPIIETTQQVEERKLHIAKAFVNGSLNASPSHVDSQ</sequence>
<dbReference type="GO" id="GO:0005524">
    <property type="term" value="F:ATP binding"/>
    <property type="evidence" value="ECO:0007669"/>
    <property type="project" value="UniProtKB-KW"/>
</dbReference>
<dbReference type="PANTHER" id="PTHR24056:SF0">
    <property type="entry name" value="CYCLIN-DEPENDENT KINASE 7"/>
    <property type="match status" value="1"/>
</dbReference>
<evidence type="ECO:0000313" key="11">
    <source>
        <dbReference type="Proteomes" id="UP000245609"/>
    </source>
</evidence>
<dbReference type="SMART" id="SM00220">
    <property type="entry name" value="S_TKc"/>
    <property type="match status" value="1"/>
</dbReference>
<dbReference type="Pfam" id="PF00069">
    <property type="entry name" value="Pkinase"/>
    <property type="match status" value="1"/>
</dbReference>
<evidence type="ECO:0000256" key="6">
    <source>
        <dbReference type="ARBA" id="ARBA00022741"/>
    </source>
</evidence>
<dbReference type="GO" id="GO:0070985">
    <property type="term" value="C:transcription factor TFIIK complex"/>
    <property type="evidence" value="ECO:0007669"/>
    <property type="project" value="TreeGrafter"/>
</dbReference>